<keyword evidence="3" id="KW-1185">Reference proteome</keyword>
<accession>A0ABQ0PX19</accession>
<feature type="signal peptide" evidence="1">
    <location>
        <begin position="1"/>
        <end position="27"/>
    </location>
</feature>
<name>A0ABQ0PX19_9PROT</name>
<dbReference type="RefSeq" id="WP_264814159.1">
    <property type="nucleotide sequence ID" value="NZ_BAPV01000003.1"/>
</dbReference>
<dbReference type="EMBL" id="BAPV01000003">
    <property type="protein sequence ID" value="GBQ83741.1"/>
    <property type="molecule type" value="Genomic_DNA"/>
</dbReference>
<protein>
    <submittedName>
        <fullName evidence="2">Uncharacterized protein</fullName>
    </submittedName>
</protein>
<dbReference type="Proteomes" id="UP001062776">
    <property type="component" value="Unassembled WGS sequence"/>
</dbReference>
<keyword evidence="1" id="KW-0732">Signal</keyword>
<evidence type="ECO:0000256" key="1">
    <source>
        <dbReference type="SAM" id="SignalP"/>
    </source>
</evidence>
<evidence type="ECO:0000313" key="2">
    <source>
        <dbReference type="EMBL" id="GBQ83741.1"/>
    </source>
</evidence>
<reference evidence="2" key="1">
    <citation type="submission" date="2013-04" db="EMBL/GenBank/DDBJ databases">
        <title>The genome sequencing project of 58 acetic acid bacteria.</title>
        <authorList>
            <person name="Okamoto-Kainuma A."/>
            <person name="Ishikawa M."/>
            <person name="Umino S."/>
            <person name="Koizumi Y."/>
            <person name="Shiwa Y."/>
            <person name="Yoshikawa H."/>
            <person name="Matsutani M."/>
            <person name="Matsushita K."/>
        </authorList>
    </citation>
    <scope>NUCLEOTIDE SEQUENCE</scope>
    <source>
        <strain evidence="2">NRIC 0535</strain>
    </source>
</reference>
<evidence type="ECO:0000313" key="3">
    <source>
        <dbReference type="Proteomes" id="UP001062776"/>
    </source>
</evidence>
<gene>
    <name evidence="2" type="ORF">AA0535_0321</name>
</gene>
<sequence>MKPSTLRHLALATLGMGVVMTPVLALAQDDDDSKKKPDMHQLARSSALPKAEADFSMFKYRPPGDKVIEQPDANRILFKRPDGTPDGYAQRRGDAVIYYDRYGKVSHVQPLGN</sequence>
<comment type="caution">
    <text evidence="2">The sequence shown here is derived from an EMBL/GenBank/DDBJ whole genome shotgun (WGS) entry which is preliminary data.</text>
</comment>
<feature type="chain" id="PRO_5045516940" evidence="1">
    <location>
        <begin position="28"/>
        <end position="113"/>
    </location>
</feature>
<organism evidence="2 3">
    <name type="scientific">Asaia krungthepensis NRIC 0535</name>
    <dbReference type="NCBI Taxonomy" id="1307925"/>
    <lineage>
        <taxon>Bacteria</taxon>
        <taxon>Pseudomonadati</taxon>
        <taxon>Pseudomonadota</taxon>
        <taxon>Alphaproteobacteria</taxon>
        <taxon>Acetobacterales</taxon>
        <taxon>Acetobacteraceae</taxon>
        <taxon>Asaia</taxon>
    </lineage>
</organism>
<proteinExistence type="predicted"/>